<dbReference type="GO" id="GO:0008184">
    <property type="term" value="F:glycogen phosphorylase activity"/>
    <property type="evidence" value="ECO:0007669"/>
    <property type="project" value="InterPro"/>
</dbReference>
<evidence type="ECO:0000256" key="4">
    <source>
        <dbReference type="ARBA" id="ARBA00022553"/>
    </source>
</evidence>
<dbReference type="NCBIfam" id="TIGR02093">
    <property type="entry name" value="P_ylase"/>
    <property type="match status" value="1"/>
</dbReference>
<evidence type="ECO:0000256" key="8">
    <source>
        <dbReference type="ARBA" id="ARBA00022898"/>
    </source>
</evidence>
<accession>D5EJN4</accession>
<keyword evidence="7 12" id="KW-0808">Transferase</keyword>
<dbReference type="KEGG" id="caa:Caka_1614"/>
<dbReference type="PANTHER" id="PTHR11468">
    <property type="entry name" value="GLYCOGEN PHOSPHORYLASE"/>
    <property type="match status" value="1"/>
</dbReference>
<dbReference type="AlphaFoldDB" id="D5EJN4"/>
<evidence type="ECO:0000256" key="10">
    <source>
        <dbReference type="ARBA" id="ARBA00025174"/>
    </source>
</evidence>
<sequence>MTTKAAKKSTKKSAKKAAIKKAETNGFRFDVGGSQESIKQSILNHLRLTLARHPESATKDEWWMATSYAIRDRLLDRFMKTQEVHHEKKVRRAYYLSLEYLMGRLLINNLHNAGLFDQTKAALEELGQDFDEVAYEEADMGLGNGGLGRLAACFLDSLATLDLPAVGYGIHYEFGLFRQEFKDGYQIEHPDVWQEKGCPWEVMRPNFAQEIQLYGRVEHRMDDKGVFKPVWVDYKTIEGVPFDIGIVGYGGETVNFLRLWDSKASHEFDLKVFNEGGYVEAVREKAMGETISKVLYPNDTTEMGKELRLVQQYFFVSCSLKDIIRRFHANHSDWSDFPEFNAIQLNDTHPAIAVPELMRLLIDEHGLEWDAAWEITRTTCNYTNHTLLPEALEKWSVPLFEKVLPRHLEIIFEINRRFLEDEVEAKWPGDDAKKTELSLIEEGEPKMIRMAYLSVVGSTKVNGVAALHTDLLKKNLFSTFHELYPNKLINMTNGITPRRWLLACNPGLSELITEKVGSDWPKDLSKLQAIAKFAENATFQKRFMDIKRANKQAFADYVLDKCGVEISPDAIFDIQIKRLHEYKRQHLNLLHILTLYRRLLNDPDYEMNPRVFIFGAKAAPGYALAKNIIRAINKVAEKVNNDPRINGKLKIVFPANYRVTMAEKMIPAADVSEQISTAGKEASGTGNMKLALNGALTMGTLDGANVEIREEVGDDNIFIFGLTVEEVEALRAAGYNPYDYYNSNWELKAVIDWLRSDYFTPGEQDAFAPLCNSWLDGGDPFLCLADYADYVRAQDEVDKAFSDKKRWAKMAILNTALVGKFTSDRTISEYAEHIWKLPSVEVGE</sequence>
<keyword evidence="4" id="KW-0597">Phosphoprotein</keyword>
<keyword evidence="5" id="KW-0321">Glycogen metabolism</keyword>
<dbReference type="STRING" id="583355.Caka_1614"/>
<reference evidence="13 14" key="1">
    <citation type="journal article" date="2010" name="Stand. Genomic Sci.">
        <title>Complete genome sequence of Coraliomargarita akajimensis type strain (04OKA010-24).</title>
        <authorList>
            <person name="Mavromatis K."/>
            <person name="Abt B."/>
            <person name="Brambilla E."/>
            <person name="Lapidus A."/>
            <person name="Copeland A."/>
            <person name="Deshpande S."/>
            <person name="Nolan M."/>
            <person name="Lucas S."/>
            <person name="Tice H."/>
            <person name="Cheng J.F."/>
            <person name="Han C."/>
            <person name="Detter J.C."/>
            <person name="Woyke T."/>
            <person name="Goodwin L."/>
            <person name="Pitluck S."/>
            <person name="Held B."/>
            <person name="Brettin T."/>
            <person name="Tapia R."/>
            <person name="Ivanova N."/>
            <person name="Mikhailova N."/>
            <person name="Pati A."/>
            <person name="Liolios K."/>
            <person name="Chen A."/>
            <person name="Palaniappan K."/>
            <person name="Land M."/>
            <person name="Hauser L."/>
            <person name="Chang Y.J."/>
            <person name="Jeffries C.D."/>
            <person name="Rohde M."/>
            <person name="Goker M."/>
            <person name="Bristow J."/>
            <person name="Eisen J.A."/>
            <person name="Markowitz V."/>
            <person name="Hugenholtz P."/>
            <person name="Klenk H.P."/>
            <person name="Kyrpides N.C."/>
        </authorList>
    </citation>
    <scope>NUCLEOTIDE SEQUENCE [LARGE SCALE GENOMIC DNA]</scope>
    <source>
        <strain evidence="14">DSM 45221 / IAM 15411 / JCM 23193 / KCTC 12865</strain>
    </source>
</reference>
<proteinExistence type="inferred from homology"/>
<evidence type="ECO:0000256" key="9">
    <source>
        <dbReference type="ARBA" id="ARBA00023277"/>
    </source>
</evidence>
<dbReference type="eggNOG" id="COG0058">
    <property type="taxonomic scope" value="Bacteria"/>
</dbReference>
<comment type="catalytic activity">
    <reaction evidence="1 12">
        <text>[(1-&gt;4)-alpha-D-glucosyl](n) + phosphate = [(1-&gt;4)-alpha-D-glucosyl](n-1) + alpha-D-glucose 1-phosphate</text>
        <dbReference type="Rhea" id="RHEA:41732"/>
        <dbReference type="Rhea" id="RHEA-COMP:9584"/>
        <dbReference type="Rhea" id="RHEA-COMP:9586"/>
        <dbReference type="ChEBI" id="CHEBI:15444"/>
        <dbReference type="ChEBI" id="CHEBI:43474"/>
        <dbReference type="ChEBI" id="CHEBI:58601"/>
        <dbReference type="EC" id="2.4.1.1"/>
    </reaction>
</comment>
<evidence type="ECO:0000256" key="11">
    <source>
        <dbReference type="PIRSR" id="PIRSR000460-1"/>
    </source>
</evidence>
<dbReference type="GO" id="GO:0005980">
    <property type="term" value="P:glycogen catabolic process"/>
    <property type="evidence" value="ECO:0007669"/>
    <property type="project" value="TreeGrafter"/>
</dbReference>
<dbReference type="FunFam" id="3.40.50.2000:FF:000153">
    <property type="entry name" value="Alpha-1,4 glucan phosphorylase"/>
    <property type="match status" value="1"/>
</dbReference>
<dbReference type="InterPro" id="IPR035090">
    <property type="entry name" value="Pyridoxal_P_attach_site"/>
</dbReference>
<dbReference type="CAZy" id="GT35">
    <property type="family name" value="Glycosyltransferase Family 35"/>
</dbReference>
<dbReference type="SUPFAM" id="SSF53756">
    <property type="entry name" value="UDP-Glycosyltransferase/glycogen phosphorylase"/>
    <property type="match status" value="1"/>
</dbReference>
<evidence type="ECO:0000313" key="14">
    <source>
        <dbReference type="Proteomes" id="UP000000925"/>
    </source>
</evidence>
<dbReference type="RefSeq" id="WP_013043355.1">
    <property type="nucleotide sequence ID" value="NC_014008.1"/>
</dbReference>
<dbReference type="GO" id="GO:0005737">
    <property type="term" value="C:cytoplasm"/>
    <property type="evidence" value="ECO:0007669"/>
    <property type="project" value="TreeGrafter"/>
</dbReference>
<evidence type="ECO:0000313" key="13">
    <source>
        <dbReference type="EMBL" id="ADE54633.1"/>
    </source>
</evidence>
<evidence type="ECO:0000256" key="5">
    <source>
        <dbReference type="ARBA" id="ARBA00022600"/>
    </source>
</evidence>
<dbReference type="PIRSF" id="PIRSF000460">
    <property type="entry name" value="Pprylas_GlgP"/>
    <property type="match status" value="1"/>
</dbReference>
<comment type="similarity">
    <text evidence="3 12">Belongs to the glycogen phosphorylase family.</text>
</comment>
<dbReference type="InterPro" id="IPR011833">
    <property type="entry name" value="Glycg_phsphrylas"/>
</dbReference>
<protein>
    <recommendedName>
        <fullName evidence="12">Alpha-1,4 glucan phosphorylase</fullName>
        <ecNumber evidence="12">2.4.1.1</ecNumber>
    </recommendedName>
</protein>
<evidence type="ECO:0000256" key="1">
    <source>
        <dbReference type="ARBA" id="ARBA00001275"/>
    </source>
</evidence>
<comment type="function">
    <text evidence="12">Allosteric enzyme that catalyzes the rate-limiting step in glycogen catabolism, the phosphorolytic cleavage of glycogen to produce glucose-1-phosphate, and plays a central role in maintaining cellular and organismal glucose homeostasis.</text>
</comment>
<gene>
    <name evidence="13" type="ordered locus">Caka_1614</name>
</gene>
<dbReference type="Gene3D" id="3.40.50.2000">
    <property type="entry name" value="Glycogen Phosphorylase B"/>
    <property type="match status" value="2"/>
</dbReference>
<dbReference type="Proteomes" id="UP000000925">
    <property type="component" value="Chromosome"/>
</dbReference>
<dbReference type="Pfam" id="PF00343">
    <property type="entry name" value="Phosphorylase"/>
    <property type="match status" value="1"/>
</dbReference>
<dbReference type="EC" id="2.4.1.1" evidence="12"/>
<evidence type="ECO:0000256" key="2">
    <source>
        <dbReference type="ARBA" id="ARBA00001933"/>
    </source>
</evidence>
<dbReference type="HOGENOM" id="CLU_010198_1_1_0"/>
<keyword evidence="9 12" id="KW-0119">Carbohydrate metabolism</keyword>
<evidence type="ECO:0000256" key="3">
    <source>
        <dbReference type="ARBA" id="ARBA00006047"/>
    </source>
</evidence>
<comment type="cofactor">
    <cofactor evidence="2 12">
        <name>pyridoxal 5'-phosphate</name>
        <dbReference type="ChEBI" id="CHEBI:597326"/>
    </cofactor>
</comment>
<dbReference type="InterPro" id="IPR000811">
    <property type="entry name" value="Glyco_trans_35"/>
</dbReference>
<name>D5EJN4_CORAD</name>
<comment type="function">
    <text evidence="10">Phosphorylase is an important allosteric enzyme in carbohydrate metabolism. Enzymes from different sources differ in their regulatory mechanisms and in their natural substrates. However, all known phosphorylases share catalytic and structural properties.</text>
</comment>
<evidence type="ECO:0000256" key="6">
    <source>
        <dbReference type="ARBA" id="ARBA00022676"/>
    </source>
</evidence>
<keyword evidence="6 12" id="KW-0328">Glycosyltransferase</keyword>
<dbReference type="CDD" id="cd04300">
    <property type="entry name" value="GT35_Glycogen_Phosphorylase"/>
    <property type="match status" value="1"/>
</dbReference>
<feature type="modified residue" description="N6-(pyridoxal phosphate)lysine" evidence="11">
    <location>
        <position position="689"/>
    </location>
</feature>
<dbReference type="PANTHER" id="PTHR11468:SF25">
    <property type="entry name" value="MALTODEXTRIN PHOSPHORYLASE"/>
    <property type="match status" value="1"/>
</dbReference>
<evidence type="ECO:0000256" key="12">
    <source>
        <dbReference type="RuleBase" id="RU000587"/>
    </source>
</evidence>
<dbReference type="PROSITE" id="PS00102">
    <property type="entry name" value="PHOSPHORYLASE"/>
    <property type="match status" value="1"/>
</dbReference>
<evidence type="ECO:0000256" key="7">
    <source>
        <dbReference type="ARBA" id="ARBA00022679"/>
    </source>
</evidence>
<dbReference type="GO" id="GO:0030170">
    <property type="term" value="F:pyridoxal phosphate binding"/>
    <property type="evidence" value="ECO:0007669"/>
    <property type="project" value="InterPro"/>
</dbReference>
<organism evidence="13 14">
    <name type="scientific">Coraliomargarita akajimensis (strain DSM 45221 / IAM 15411 / JCM 23193 / KCTC 12865 / 04OKA010-24)</name>
    <dbReference type="NCBI Taxonomy" id="583355"/>
    <lineage>
        <taxon>Bacteria</taxon>
        <taxon>Pseudomonadati</taxon>
        <taxon>Verrucomicrobiota</taxon>
        <taxon>Opitutia</taxon>
        <taxon>Puniceicoccales</taxon>
        <taxon>Coraliomargaritaceae</taxon>
        <taxon>Coraliomargarita</taxon>
    </lineage>
</organism>
<dbReference type="OrthoDB" id="9760804at2"/>
<dbReference type="FunFam" id="3.40.50.2000:FF:000005">
    <property type="entry name" value="Alpha-1,4 glucan phosphorylase"/>
    <property type="match status" value="1"/>
</dbReference>
<keyword evidence="8 11" id="KW-0663">Pyridoxal phosphate</keyword>
<dbReference type="EMBL" id="CP001998">
    <property type="protein sequence ID" value="ADE54633.1"/>
    <property type="molecule type" value="Genomic_DNA"/>
</dbReference>
<keyword evidence="14" id="KW-1185">Reference proteome</keyword>